<name>S0DFI8_9ZZZZ</name>
<sequence>MNEERAMLLRRVQICDFALNDAALFLDVNPDDQMALGFYKKYNDMRKQAADEYISKYGPLAHADYDGGERWKWVDSPWPWQNEEV</sequence>
<dbReference type="GO" id="GO:0019028">
    <property type="term" value="C:viral capsid"/>
    <property type="evidence" value="ECO:0007669"/>
    <property type="project" value="UniProtKB-KW"/>
</dbReference>
<proteinExistence type="predicted"/>
<reference evidence="2" key="2">
    <citation type="journal article" date="2013" name="Biotechnol. Biofuels">
        <title>Mining for hemicellulases in the fungus-growing termite Pseudacanthotermes militaris using functional metagenomics.</title>
        <authorList>
            <person name="Bastien G."/>
            <person name="Arnal G."/>
            <person name="Bozonnet S."/>
            <person name="Laguerre S."/>
            <person name="Ferreira F."/>
            <person name="Faure R."/>
            <person name="Henrissat B."/>
            <person name="Lefevre F."/>
            <person name="Robe P."/>
            <person name="Bouchez O."/>
            <person name="Noirot C."/>
            <person name="Dumon C."/>
            <person name="O'Donohue M."/>
        </authorList>
    </citation>
    <scope>NUCLEOTIDE SEQUENCE</scope>
</reference>
<protein>
    <submittedName>
        <fullName evidence="2">Putative spore coat protein cotJB</fullName>
    </submittedName>
</protein>
<dbReference type="InterPro" id="IPR024207">
    <property type="entry name" value="CotJB_dom"/>
</dbReference>
<evidence type="ECO:0000259" key="1">
    <source>
        <dbReference type="Pfam" id="PF12652"/>
    </source>
</evidence>
<keyword evidence="2" id="KW-0167">Capsid protein</keyword>
<evidence type="ECO:0000313" key="2">
    <source>
        <dbReference type="EMBL" id="CCO21010.1"/>
    </source>
</evidence>
<gene>
    <name evidence="2" type="ORF">BN138_198</name>
</gene>
<dbReference type="Pfam" id="PF12652">
    <property type="entry name" value="CotJB"/>
    <property type="match status" value="1"/>
</dbReference>
<accession>S0DFI8</accession>
<dbReference type="AlphaFoldDB" id="S0DFI8"/>
<feature type="domain" description="Protein CotJB" evidence="1">
    <location>
        <begin position="7"/>
        <end position="81"/>
    </location>
</feature>
<keyword evidence="2" id="KW-0946">Virion</keyword>
<organism evidence="2">
    <name type="scientific">termite gut metagenome</name>
    <dbReference type="NCBI Taxonomy" id="433724"/>
    <lineage>
        <taxon>unclassified sequences</taxon>
        <taxon>metagenomes</taxon>
        <taxon>organismal metagenomes</taxon>
    </lineage>
</organism>
<reference evidence="2" key="1">
    <citation type="submission" date="2012-10" db="EMBL/GenBank/DDBJ databases">
        <authorList>
            <person name="Sandrine L."/>
        </authorList>
    </citation>
    <scope>NUCLEOTIDE SEQUENCE</scope>
</reference>
<dbReference type="EMBL" id="HF548279">
    <property type="protein sequence ID" value="CCO21010.1"/>
    <property type="molecule type" value="Genomic_DNA"/>
</dbReference>